<accession>A0ABP9E6Z9</accession>
<dbReference type="PROSITE" id="PS50943">
    <property type="entry name" value="HTH_CROC1"/>
    <property type="match status" value="1"/>
</dbReference>
<proteinExistence type="predicted"/>
<keyword evidence="1" id="KW-0238">DNA-binding</keyword>
<name>A0ABP9E6Z9_9PSEU</name>
<evidence type="ECO:0000259" key="3">
    <source>
        <dbReference type="PROSITE" id="PS50943"/>
    </source>
</evidence>
<dbReference type="SMART" id="SM00530">
    <property type="entry name" value="HTH_XRE"/>
    <property type="match status" value="1"/>
</dbReference>
<dbReference type="SUPFAM" id="SSF47413">
    <property type="entry name" value="lambda repressor-like DNA-binding domains"/>
    <property type="match status" value="1"/>
</dbReference>
<protein>
    <recommendedName>
        <fullName evidence="3">HTH cro/C1-type domain-containing protein</fullName>
    </recommendedName>
</protein>
<dbReference type="InterPro" id="IPR050807">
    <property type="entry name" value="TransReg_Diox_bact_type"/>
</dbReference>
<comment type="caution">
    <text evidence="4">The sequence shown here is derived from an EMBL/GenBank/DDBJ whole genome shotgun (WGS) entry which is preliminary data.</text>
</comment>
<evidence type="ECO:0000256" key="2">
    <source>
        <dbReference type="SAM" id="MobiDB-lite"/>
    </source>
</evidence>
<dbReference type="RefSeq" id="WP_274231214.1">
    <property type="nucleotide sequence ID" value="NZ_BAABHQ010000003.1"/>
</dbReference>
<organism evidence="4 5">
    <name type="scientific">Actinomycetospora straminea</name>
    <dbReference type="NCBI Taxonomy" id="663607"/>
    <lineage>
        <taxon>Bacteria</taxon>
        <taxon>Bacillati</taxon>
        <taxon>Actinomycetota</taxon>
        <taxon>Actinomycetes</taxon>
        <taxon>Pseudonocardiales</taxon>
        <taxon>Pseudonocardiaceae</taxon>
        <taxon>Actinomycetospora</taxon>
    </lineage>
</organism>
<dbReference type="Gene3D" id="1.10.260.40">
    <property type="entry name" value="lambda repressor-like DNA-binding domains"/>
    <property type="match status" value="1"/>
</dbReference>
<evidence type="ECO:0000313" key="4">
    <source>
        <dbReference type="EMBL" id="GAA4868253.1"/>
    </source>
</evidence>
<dbReference type="CDD" id="cd00093">
    <property type="entry name" value="HTH_XRE"/>
    <property type="match status" value="1"/>
</dbReference>
<dbReference type="InterPro" id="IPR010982">
    <property type="entry name" value="Lambda_DNA-bd_dom_sf"/>
</dbReference>
<gene>
    <name evidence="4" type="ORF">GCM10023203_16240</name>
</gene>
<feature type="compositionally biased region" description="Basic and acidic residues" evidence="2">
    <location>
        <begin position="91"/>
        <end position="106"/>
    </location>
</feature>
<dbReference type="Pfam" id="PF01381">
    <property type="entry name" value="HTH_3"/>
    <property type="match status" value="1"/>
</dbReference>
<reference evidence="5" key="1">
    <citation type="journal article" date="2019" name="Int. J. Syst. Evol. Microbiol.">
        <title>The Global Catalogue of Microorganisms (GCM) 10K type strain sequencing project: providing services to taxonomists for standard genome sequencing and annotation.</title>
        <authorList>
            <consortium name="The Broad Institute Genomics Platform"/>
            <consortium name="The Broad Institute Genome Sequencing Center for Infectious Disease"/>
            <person name="Wu L."/>
            <person name="Ma J."/>
        </authorList>
    </citation>
    <scope>NUCLEOTIDE SEQUENCE [LARGE SCALE GENOMIC DNA]</scope>
    <source>
        <strain evidence="5">JCM 17983</strain>
    </source>
</reference>
<dbReference type="PANTHER" id="PTHR46797:SF1">
    <property type="entry name" value="METHYLPHOSPHONATE SYNTHASE"/>
    <property type="match status" value="1"/>
</dbReference>
<evidence type="ECO:0000256" key="1">
    <source>
        <dbReference type="ARBA" id="ARBA00023125"/>
    </source>
</evidence>
<keyword evidence="5" id="KW-1185">Reference proteome</keyword>
<dbReference type="EMBL" id="BAABHQ010000003">
    <property type="protein sequence ID" value="GAA4868253.1"/>
    <property type="molecule type" value="Genomic_DNA"/>
</dbReference>
<feature type="region of interest" description="Disordered" evidence="2">
    <location>
        <begin position="84"/>
        <end position="106"/>
    </location>
</feature>
<feature type="domain" description="HTH cro/C1-type" evidence="3">
    <location>
        <begin position="19"/>
        <end position="73"/>
    </location>
</feature>
<evidence type="ECO:0000313" key="5">
    <source>
        <dbReference type="Proteomes" id="UP001500457"/>
    </source>
</evidence>
<dbReference type="Proteomes" id="UP001500457">
    <property type="component" value="Unassembled WGS sequence"/>
</dbReference>
<sequence length="134" mass="14373">MVGPGGPWEDHRRALGGFIRSQRKLARLSLRQLSALSNISNPYLSQIERGLHEPSVRVLHAIAEALDISAENLLLQAGLVREQAGGAPADADERGDSSTERAIRADRRLSDAQKEALISVYRSYTAGSPTGGAS</sequence>
<dbReference type="InterPro" id="IPR001387">
    <property type="entry name" value="Cro/C1-type_HTH"/>
</dbReference>
<dbReference type="PANTHER" id="PTHR46797">
    <property type="entry name" value="HTH-TYPE TRANSCRIPTIONAL REGULATOR"/>
    <property type="match status" value="1"/>
</dbReference>